<feature type="transmembrane region" description="Helical" evidence="6">
    <location>
        <begin position="325"/>
        <end position="346"/>
    </location>
</feature>
<evidence type="ECO:0000256" key="1">
    <source>
        <dbReference type="ARBA" id="ARBA00004141"/>
    </source>
</evidence>
<dbReference type="PANTHER" id="PTHR43027">
    <property type="entry name" value="DOXORUBICIN RESISTANCE ABC TRANSPORTER PERMEASE PROTEIN DRRC-RELATED"/>
    <property type="match status" value="1"/>
</dbReference>
<evidence type="ECO:0000259" key="7">
    <source>
        <dbReference type="PROSITE" id="PS51012"/>
    </source>
</evidence>
<keyword evidence="2 6" id="KW-0812">Transmembrane</keyword>
<keyword evidence="4 6" id="KW-0472">Membrane</keyword>
<dbReference type="GO" id="GO:0016020">
    <property type="term" value="C:membrane"/>
    <property type="evidence" value="ECO:0007669"/>
    <property type="project" value="UniProtKB-SubCell"/>
</dbReference>
<dbReference type="InterPro" id="IPR013525">
    <property type="entry name" value="ABC2_TM"/>
</dbReference>
<evidence type="ECO:0000256" key="3">
    <source>
        <dbReference type="ARBA" id="ARBA00022989"/>
    </source>
</evidence>
<feature type="transmembrane region" description="Helical" evidence="6">
    <location>
        <begin position="250"/>
        <end position="269"/>
    </location>
</feature>
<feature type="transmembrane region" description="Helical" evidence="6">
    <location>
        <begin position="413"/>
        <end position="435"/>
    </location>
</feature>
<keyword evidence="9" id="KW-1185">Reference proteome</keyword>
<feature type="domain" description="ABC transmembrane type-2" evidence="7">
    <location>
        <begin position="207"/>
        <end position="438"/>
    </location>
</feature>
<evidence type="ECO:0000256" key="5">
    <source>
        <dbReference type="SAM" id="MobiDB-lite"/>
    </source>
</evidence>
<evidence type="ECO:0000256" key="2">
    <source>
        <dbReference type="ARBA" id="ARBA00022692"/>
    </source>
</evidence>
<evidence type="ECO:0000256" key="4">
    <source>
        <dbReference type="ARBA" id="ARBA00023136"/>
    </source>
</evidence>
<dbReference type="InterPro" id="IPR052902">
    <property type="entry name" value="ABC-2_transporter"/>
</dbReference>
<comment type="subcellular location">
    <subcellularLocation>
        <location evidence="1">Membrane</location>
        <topology evidence="1">Multi-pass membrane protein</topology>
    </subcellularLocation>
</comment>
<reference evidence="8" key="2">
    <citation type="submission" date="2020-09" db="EMBL/GenBank/DDBJ databases">
        <authorList>
            <person name="Sun Q."/>
            <person name="Zhou Y."/>
        </authorList>
    </citation>
    <scope>NUCLEOTIDE SEQUENCE</scope>
    <source>
        <strain evidence="8">CGMCC 4.7201</strain>
    </source>
</reference>
<proteinExistence type="predicted"/>
<sequence>MSIEHTDQSTATAGASPQEDESPRPGTAPQSGKPGPGKTESGEAGSGKAESGKTGPGKEGPGRAETKAGSEKGGKGSDRRIGAERLSAFRELSRAMILISVRDKATVFFLVVFPVMFLLLFGTLFKDGATAHAKVAQVGAVQLLDSVHGADRAQLDKVLSITRTRDEAEALRKVRKGDLDALIEQGKGNTLVLRFSGSDQVKSASVKGIFNSLLQQANLAATGKPATYTLKSSRIEDQSLKPIQFLTPGLLGWAIATGAVFSSSLTLVTMRRKRVLRRLRMAPISAGSVVASRIGVTMIIALVQTVLFISVASTPYFGLELTGNWWLIVPLVICATIAFMSIGLLTGSLAKTEEAANGFSQLIVLPMSFLSGSFFSLDDAPGWLKAVSQAMPLRYLVTGSESVLTRGGGILDVLPTMGGMLLFAAVLATISWRFFSWDDA</sequence>
<evidence type="ECO:0000313" key="9">
    <source>
        <dbReference type="Proteomes" id="UP000641932"/>
    </source>
</evidence>
<evidence type="ECO:0000313" key="8">
    <source>
        <dbReference type="EMBL" id="GGP00687.1"/>
    </source>
</evidence>
<reference evidence="8" key="1">
    <citation type="journal article" date="2014" name="Int. J. Syst. Evol. Microbiol.">
        <title>Complete genome sequence of Corynebacterium casei LMG S-19264T (=DSM 44701T), isolated from a smear-ripened cheese.</title>
        <authorList>
            <consortium name="US DOE Joint Genome Institute (JGI-PGF)"/>
            <person name="Walter F."/>
            <person name="Albersmeier A."/>
            <person name="Kalinowski J."/>
            <person name="Ruckert C."/>
        </authorList>
    </citation>
    <scope>NUCLEOTIDE SEQUENCE</scope>
    <source>
        <strain evidence="8">CGMCC 4.7201</strain>
    </source>
</reference>
<dbReference type="PANTHER" id="PTHR43027:SF2">
    <property type="entry name" value="TRANSPORT PERMEASE PROTEIN"/>
    <property type="match status" value="1"/>
</dbReference>
<evidence type="ECO:0000256" key="6">
    <source>
        <dbReference type="SAM" id="Phobius"/>
    </source>
</evidence>
<accession>A0A918E2L8</accession>
<gene>
    <name evidence="8" type="ORF">GCM10012280_69980</name>
</gene>
<dbReference type="EMBL" id="BMMS01000063">
    <property type="protein sequence ID" value="GGP00687.1"/>
    <property type="molecule type" value="Genomic_DNA"/>
</dbReference>
<dbReference type="AlphaFoldDB" id="A0A918E2L8"/>
<keyword evidence="3 6" id="KW-1133">Transmembrane helix</keyword>
<feature type="transmembrane region" description="Helical" evidence="6">
    <location>
        <begin position="290"/>
        <end position="313"/>
    </location>
</feature>
<dbReference type="RefSeq" id="WP_229699019.1">
    <property type="nucleotide sequence ID" value="NZ_BMMS01000063.1"/>
</dbReference>
<name>A0A918E2L8_9ACTN</name>
<dbReference type="Pfam" id="PF12698">
    <property type="entry name" value="ABC2_membrane_3"/>
    <property type="match status" value="1"/>
</dbReference>
<feature type="compositionally biased region" description="Basic and acidic residues" evidence="5">
    <location>
        <begin position="60"/>
        <end position="79"/>
    </location>
</feature>
<comment type="caution">
    <text evidence="8">The sequence shown here is derived from an EMBL/GenBank/DDBJ whole genome shotgun (WGS) entry which is preliminary data.</text>
</comment>
<dbReference type="Proteomes" id="UP000641932">
    <property type="component" value="Unassembled WGS sequence"/>
</dbReference>
<organism evidence="8 9">
    <name type="scientific">Wenjunlia tyrosinilytica</name>
    <dbReference type="NCBI Taxonomy" id="1544741"/>
    <lineage>
        <taxon>Bacteria</taxon>
        <taxon>Bacillati</taxon>
        <taxon>Actinomycetota</taxon>
        <taxon>Actinomycetes</taxon>
        <taxon>Kitasatosporales</taxon>
        <taxon>Streptomycetaceae</taxon>
        <taxon>Wenjunlia</taxon>
    </lineage>
</organism>
<dbReference type="InterPro" id="IPR047817">
    <property type="entry name" value="ABC2_TM_bact-type"/>
</dbReference>
<dbReference type="GO" id="GO:0140359">
    <property type="term" value="F:ABC-type transporter activity"/>
    <property type="evidence" value="ECO:0007669"/>
    <property type="project" value="InterPro"/>
</dbReference>
<feature type="transmembrane region" description="Helical" evidence="6">
    <location>
        <begin position="105"/>
        <end position="125"/>
    </location>
</feature>
<protein>
    <recommendedName>
        <fullName evidence="7">ABC transmembrane type-2 domain-containing protein</fullName>
    </recommendedName>
</protein>
<feature type="transmembrane region" description="Helical" evidence="6">
    <location>
        <begin position="358"/>
        <end position="377"/>
    </location>
</feature>
<feature type="compositionally biased region" description="Low complexity" evidence="5">
    <location>
        <begin position="42"/>
        <end position="53"/>
    </location>
</feature>
<feature type="region of interest" description="Disordered" evidence="5">
    <location>
        <begin position="1"/>
        <end position="79"/>
    </location>
</feature>
<dbReference type="PROSITE" id="PS51012">
    <property type="entry name" value="ABC_TM2"/>
    <property type="match status" value="1"/>
</dbReference>